<evidence type="ECO:0000313" key="1">
    <source>
        <dbReference type="EMBL" id="MBM0105599.1"/>
    </source>
</evidence>
<protein>
    <submittedName>
        <fullName evidence="1">Uncharacterized protein</fullName>
    </submittedName>
</protein>
<keyword evidence="2" id="KW-1185">Reference proteome</keyword>
<dbReference type="RefSeq" id="WP_203167634.1">
    <property type="nucleotide sequence ID" value="NZ_JAEVLS010000002.1"/>
</dbReference>
<gene>
    <name evidence="1" type="ORF">JM946_12605</name>
</gene>
<accession>A0ABS1WX95</accession>
<evidence type="ECO:0000313" key="2">
    <source>
        <dbReference type="Proteomes" id="UP000661077"/>
    </source>
</evidence>
<proteinExistence type="predicted"/>
<organism evidence="1 2">
    <name type="scientific">Steroidobacter gossypii</name>
    <dbReference type="NCBI Taxonomy" id="2805490"/>
    <lineage>
        <taxon>Bacteria</taxon>
        <taxon>Pseudomonadati</taxon>
        <taxon>Pseudomonadota</taxon>
        <taxon>Gammaproteobacteria</taxon>
        <taxon>Steroidobacterales</taxon>
        <taxon>Steroidobacteraceae</taxon>
        <taxon>Steroidobacter</taxon>
    </lineage>
</organism>
<sequence>MNEVELIGALVAGLQSGGNAALIGLTVVVWRAGASLIHIGQQIGERLARLEKALQRYMQQEK</sequence>
<dbReference type="Proteomes" id="UP000661077">
    <property type="component" value="Unassembled WGS sequence"/>
</dbReference>
<dbReference type="EMBL" id="JAEVLS010000002">
    <property type="protein sequence ID" value="MBM0105599.1"/>
    <property type="molecule type" value="Genomic_DNA"/>
</dbReference>
<comment type="caution">
    <text evidence="1">The sequence shown here is derived from an EMBL/GenBank/DDBJ whole genome shotgun (WGS) entry which is preliminary data.</text>
</comment>
<reference evidence="1 2" key="1">
    <citation type="journal article" date="2021" name="Int. J. Syst. Evol. Microbiol.">
        <title>Steroidobacter gossypii sp. nov., isolated from soil of cotton cropping field.</title>
        <authorList>
            <person name="Huang R."/>
            <person name="Yang S."/>
            <person name="Zhen C."/>
            <person name="Liu W."/>
        </authorList>
    </citation>
    <scope>NUCLEOTIDE SEQUENCE [LARGE SCALE GENOMIC DNA]</scope>
    <source>
        <strain evidence="1 2">S1-65</strain>
    </source>
</reference>
<name>A0ABS1WX95_9GAMM</name>